<dbReference type="Gene3D" id="1.25.40.10">
    <property type="entry name" value="Tetratricopeptide repeat domain"/>
    <property type="match status" value="1"/>
</dbReference>
<accession>K2JRX2</accession>
<organism evidence="3 4">
    <name type="scientific">Gallaecimonas xiamenensis 3-C-1</name>
    <dbReference type="NCBI Taxonomy" id="745411"/>
    <lineage>
        <taxon>Bacteria</taxon>
        <taxon>Pseudomonadati</taxon>
        <taxon>Pseudomonadota</taxon>
        <taxon>Gammaproteobacteria</taxon>
        <taxon>Enterobacterales</taxon>
        <taxon>Gallaecimonadaceae</taxon>
        <taxon>Gallaecimonas</taxon>
    </lineage>
</organism>
<dbReference type="PROSITE" id="PS51257">
    <property type="entry name" value="PROKAR_LIPOPROTEIN"/>
    <property type="match status" value="1"/>
</dbReference>
<evidence type="ECO:0000256" key="2">
    <source>
        <dbReference type="SAM" id="SignalP"/>
    </source>
</evidence>
<reference evidence="3 4" key="1">
    <citation type="journal article" date="2012" name="J. Bacteriol.">
        <title>Genome Sequence of Gallaecimonas xiamenensis Type Strain 3-C-1.</title>
        <authorList>
            <person name="Lai Q."/>
            <person name="Wang L."/>
            <person name="Wang W."/>
            <person name="Shao Z."/>
        </authorList>
    </citation>
    <scope>NUCLEOTIDE SEQUENCE [LARGE SCALE GENOMIC DNA]</scope>
    <source>
        <strain evidence="3 4">3-C-1</strain>
    </source>
</reference>
<dbReference type="PANTHER" id="PTHR46430">
    <property type="entry name" value="PROTEIN SKT5-RELATED"/>
    <property type="match status" value="1"/>
</dbReference>
<proteinExistence type="predicted"/>
<feature type="signal peptide" evidence="2">
    <location>
        <begin position="1"/>
        <end position="29"/>
    </location>
</feature>
<evidence type="ECO:0000313" key="3">
    <source>
        <dbReference type="EMBL" id="EKE67935.1"/>
    </source>
</evidence>
<dbReference type="EMBL" id="AMRI01000035">
    <property type="protein sequence ID" value="EKE67935.1"/>
    <property type="molecule type" value="Genomic_DNA"/>
</dbReference>
<dbReference type="InterPro" id="IPR011990">
    <property type="entry name" value="TPR-like_helical_dom_sf"/>
</dbReference>
<dbReference type="InterPro" id="IPR006597">
    <property type="entry name" value="Sel1-like"/>
</dbReference>
<comment type="caution">
    <text evidence="3">The sequence shown here is derived from an EMBL/GenBank/DDBJ whole genome shotgun (WGS) entry which is preliminary data.</text>
</comment>
<keyword evidence="1" id="KW-0677">Repeat</keyword>
<dbReference type="AlphaFoldDB" id="K2JRX2"/>
<dbReference type="SMART" id="SM00671">
    <property type="entry name" value="SEL1"/>
    <property type="match status" value="2"/>
</dbReference>
<gene>
    <name evidence="3" type="ORF">B3C1_17877</name>
</gene>
<dbReference type="InterPro" id="IPR051726">
    <property type="entry name" value="Chitin_Synth_Reg"/>
</dbReference>
<keyword evidence="4" id="KW-1185">Reference proteome</keyword>
<evidence type="ECO:0000313" key="4">
    <source>
        <dbReference type="Proteomes" id="UP000006755"/>
    </source>
</evidence>
<dbReference type="RefSeq" id="WP_008486560.1">
    <property type="nucleotide sequence ID" value="NZ_AMRI01000035.1"/>
</dbReference>
<name>K2JRX2_9GAMM</name>
<keyword evidence="2" id="KW-0732">Signal</keyword>
<feature type="chain" id="PRO_5003862195" evidence="2">
    <location>
        <begin position="30"/>
        <end position="175"/>
    </location>
</feature>
<sequence length="175" mass="18695">MFLRRSSLPALALMTALLGGCATSQPISAFDAAPSPVQQALDSYQFSQAKAQLAQAAAQGDNEAQAFLAAYGQWLDSLCALENGPAQPQADEAQRLLVPAPSGQRDYRQAAFWAQRAADANNPMGQFLIGYLHELGFGATPDKALAFDYYHKAAAQGLTAAKHRLALLAQRDQQS</sequence>
<dbReference type="Pfam" id="PF08238">
    <property type="entry name" value="Sel1"/>
    <property type="match status" value="2"/>
</dbReference>
<protein>
    <submittedName>
        <fullName evidence="3">Sel1 domain-containing protein</fullName>
    </submittedName>
</protein>
<dbReference type="Proteomes" id="UP000006755">
    <property type="component" value="Unassembled WGS sequence"/>
</dbReference>
<evidence type="ECO:0000256" key="1">
    <source>
        <dbReference type="ARBA" id="ARBA00022737"/>
    </source>
</evidence>
<dbReference type="OrthoDB" id="8561742at2"/>
<dbReference type="STRING" id="745411.B3C1_17877"/>
<dbReference type="SUPFAM" id="SSF81901">
    <property type="entry name" value="HCP-like"/>
    <property type="match status" value="1"/>
</dbReference>